<keyword evidence="10" id="KW-0969">Cilium</keyword>
<dbReference type="OrthoDB" id="9804559at2"/>
<accession>D9QRK1</accession>
<keyword evidence="10" id="KW-0282">Flagellum</keyword>
<dbReference type="NCBIfam" id="TIGR03506">
    <property type="entry name" value="FlgEFG_subfam"/>
    <property type="match status" value="2"/>
</dbReference>
<protein>
    <recommendedName>
        <fullName evidence="3 5">Flagellar hook protein FlgE</fullName>
    </recommendedName>
</protein>
<dbReference type="eggNOG" id="COG1749">
    <property type="taxonomic scope" value="Bacteria"/>
</dbReference>
<dbReference type="GO" id="GO:0005829">
    <property type="term" value="C:cytosol"/>
    <property type="evidence" value="ECO:0007669"/>
    <property type="project" value="TreeGrafter"/>
</dbReference>
<dbReference type="Pfam" id="PF07559">
    <property type="entry name" value="FlgE_D2"/>
    <property type="match status" value="1"/>
</dbReference>
<dbReference type="Pfam" id="PF06429">
    <property type="entry name" value="Flg_bbr_C"/>
    <property type="match status" value="1"/>
</dbReference>
<dbReference type="Pfam" id="PF22692">
    <property type="entry name" value="LlgE_F_G_D1"/>
    <property type="match status" value="1"/>
</dbReference>
<dbReference type="HOGENOM" id="CLU_013687_2_4_9"/>
<gene>
    <name evidence="10" type="ordered locus">Acear_1637</name>
</gene>
<dbReference type="PANTHER" id="PTHR30435:SF1">
    <property type="entry name" value="FLAGELLAR HOOK PROTEIN FLGE"/>
    <property type="match status" value="1"/>
</dbReference>
<dbReference type="STRING" id="574087.Acear_1637"/>
<comment type="subcellular location">
    <subcellularLocation>
        <location evidence="1 5">Bacterial flagellum basal body</location>
    </subcellularLocation>
</comment>
<evidence type="ECO:0000256" key="3">
    <source>
        <dbReference type="ARBA" id="ARBA00019015"/>
    </source>
</evidence>
<sequence>MMRSMYAGVSGLKAHQTKMDVIGNNISNVNTTGYKGSRVTFKEMLNQTMEGASAPQDGRGGTNPQQIGLGVSLGSIDNNMETGNLQSTGKMTDVALQGEGFFIVNDGTKNLYTRAGNLSFDEEGYLTNSSNGNRVQGWTADEDGTIDKTNAANLEDISLDESMDASATTEAKYKDNLNPTLEELNLTEGSDVFEIDNGATDNINVSLSEGENENEWNFTLSADDPDTEFVASSGSNTLSGTIQLNSDGTVSDIVDSSGSSFTDSGGLATPDIEVNQVAGTAGSTYIELPDFSSSTPHVNASTLFDNTNDGGTTADAITNNTRTITTNVYDSQGAEHTVTMDITKVGANDWQIAESSIDVTDADINDDNGDGDLDWLGGSDHTIQFDADGNIDSGTEATLTFDPATGAADGQEVTLDFSSLTQFDGDMTAGFDTADGYPQGSLESFTIDGSGTITGSYDNGYNKALAKIGVATFSNPAGLSKEGDTLFDTSNNSGDPQVGQAGIGGRGMIAPGSLEMSNVDLARQFTEMITAQRGFQSNSKAISTSDQMLQTLVNLKR</sequence>
<dbReference type="InterPro" id="IPR010930">
    <property type="entry name" value="Flg_bb/hook_C_dom"/>
</dbReference>
<dbReference type="PANTHER" id="PTHR30435">
    <property type="entry name" value="FLAGELLAR PROTEIN"/>
    <property type="match status" value="1"/>
</dbReference>
<comment type="function">
    <text evidence="5">A flexible structure which links the flagellar filament to the drive apparatus in the basal body.</text>
</comment>
<dbReference type="Gene3D" id="2.60.98.20">
    <property type="entry name" value="Flagellar hook protein FlgE"/>
    <property type="match status" value="1"/>
</dbReference>
<evidence type="ECO:0000259" key="7">
    <source>
        <dbReference type="Pfam" id="PF06429"/>
    </source>
</evidence>
<evidence type="ECO:0000256" key="1">
    <source>
        <dbReference type="ARBA" id="ARBA00004117"/>
    </source>
</evidence>
<dbReference type="InterPro" id="IPR001444">
    <property type="entry name" value="Flag_bb_rod_N"/>
</dbReference>
<dbReference type="GO" id="GO:0009425">
    <property type="term" value="C:bacterial-type flagellum basal body"/>
    <property type="evidence" value="ECO:0007669"/>
    <property type="project" value="UniProtKB-SubCell"/>
</dbReference>
<dbReference type="Pfam" id="PF00460">
    <property type="entry name" value="Flg_bb_rod"/>
    <property type="match status" value="1"/>
</dbReference>
<evidence type="ECO:0000256" key="2">
    <source>
        <dbReference type="ARBA" id="ARBA00009677"/>
    </source>
</evidence>
<evidence type="ECO:0000259" key="9">
    <source>
        <dbReference type="Pfam" id="PF22692"/>
    </source>
</evidence>
<dbReference type="SUPFAM" id="SSF117143">
    <property type="entry name" value="Flagellar hook protein flgE"/>
    <property type="match status" value="2"/>
</dbReference>
<dbReference type="GO" id="GO:0071978">
    <property type="term" value="P:bacterial-type flagellum-dependent swarming motility"/>
    <property type="evidence" value="ECO:0007669"/>
    <property type="project" value="TreeGrafter"/>
</dbReference>
<feature type="domain" description="Flagellar basal-body/hook protein C-terminal" evidence="7">
    <location>
        <begin position="511"/>
        <end position="555"/>
    </location>
</feature>
<evidence type="ECO:0000256" key="5">
    <source>
        <dbReference type="RuleBase" id="RU362116"/>
    </source>
</evidence>
<dbReference type="InterPro" id="IPR020013">
    <property type="entry name" value="Flagellar_FlgE/F/G"/>
</dbReference>
<proteinExistence type="inferred from homology"/>
<dbReference type="PROSITE" id="PS00588">
    <property type="entry name" value="FLAGELLA_BB_ROD"/>
    <property type="match status" value="1"/>
</dbReference>
<dbReference type="InterPro" id="IPR011491">
    <property type="entry name" value="FlgE_D2"/>
</dbReference>
<evidence type="ECO:0000259" key="8">
    <source>
        <dbReference type="Pfam" id="PF07559"/>
    </source>
</evidence>
<comment type="similarity">
    <text evidence="2 5">Belongs to the flagella basal body rod proteins family.</text>
</comment>
<organism evidence="10 11">
    <name type="scientific">Acetohalobium arabaticum (strain ATCC 49924 / DSM 5501 / Z-7288)</name>
    <dbReference type="NCBI Taxonomy" id="574087"/>
    <lineage>
        <taxon>Bacteria</taxon>
        <taxon>Bacillati</taxon>
        <taxon>Bacillota</taxon>
        <taxon>Clostridia</taxon>
        <taxon>Halanaerobiales</taxon>
        <taxon>Halobacteroidaceae</taxon>
        <taxon>Acetohalobium</taxon>
    </lineage>
</organism>
<feature type="domain" description="Flagellar hook protein FlgE D2" evidence="8">
    <location>
        <begin position="314"/>
        <end position="437"/>
    </location>
</feature>
<dbReference type="InterPro" id="IPR019776">
    <property type="entry name" value="Flagellar_basal_body_rod_CS"/>
</dbReference>
<dbReference type="RefSeq" id="WP_013278587.1">
    <property type="nucleotide sequence ID" value="NC_014378.1"/>
</dbReference>
<keyword evidence="10" id="KW-0966">Cell projection</keyword>
<keyword evidence="4 5" id="KW-0975">Bacterial flagellum</keyword>
<feature type="domain" description="Flagellar basal body rod protein N-terminal" evidence="6">
    <location>
        <begin position="5"/>
        <end position="35"/>
    </location>
</feature>
<feature type="domain" description="Flagellar hook protein FlgE/F/G-like D1" evidence="9">
    <location>
        <begin position="95"/>
        <end position="156"/>
    </location>
</feature>
<evidence type="ECO:0000313" key="10">
    <source>
        <dbReference type="EMBL" id="ADL13142.1"/>
    </source>
</evidence>
<dbReference type="InterPro" id="IPR037058">
    <property type="entry name" value="Falgellar_hook_FlgE_sf"/>
</dbReference>
<dbReference type="Proteomes" id="UP000001661">
    <property type="component" value="Chromosome"/>
</dbReference>
<dbReference type="EMBL" id="CP002105">
    <property type="protein sequence ID" value="ADL13142.1"/>
    <property type="molecule type" value="Genomic_DNA"/>
</dbReference>
<evidence type="ECO:0000313" key="11">
    <source>
        <dbReference type="Proteomes" id="UP000001661"/>
    </source>
</evidence>
<evidence type="ECO:0000259" key="6">
    <source>
        <dbReference type="Pfam" id="PF00460"/>
    </source>
</evidence>
<dbReference type="KEGG" id="aar:Acear_1637"/>
<dbReference type="InterPro" id="IPR037925">
    <property type="entry name" value="FlgE/F/G-like"/>
</dbReference>
<dbReference type="GO" id="GO:0009424">
    <property type="term" value="C:bacterial-type flagellum hook"/>
    <property type="evidence" value="ECO:0007669"/>
    <property type="project" value="TreeGrafter"/>
</dbReference>
<reference evidence="10 11" key="1">
    <citation type="journal article" date="2010" name="Stand. Genomic Sci.">
        <title>Complete genome sequence of Acetohalobium arabaticum type strain (Z-7288).</title>
        <authorList>
            <person name="Sikorski J."/>
            <person name="Lapidus A."/>
            <person name="Chertkov O."/>
            <person name="Lucas S."/>
            <person name="Copeland A."/>
            <person name="Glavina Del Rio T."/>
            <person name="Nolan M."/>
            <person name="Tice H."/>
            <person name="Cheng J.F."/>
            <person name="Han C."/>
            <person name="Brambilla E."/>
            <person name="Pitluck S."/>
            <person name="Liolios K."/>
            <person name="Ivanova N."/>
            <person name="Mavromatis K."/>
            <person name="Mikhailova N."/>
            <person name="Pati A."/>
            <person name="Bruce D."/>
            <person name="Detter C."/>
            <person name="Tapia R."/>
            <person name="Goodwin L."/>
            <person name="Chen A."/>
            <person name="Palaniappan K."/>
            <person name="Land M."/>
            <person name="Hauser L."/>
            <person name="Chang Y.J."/>
            <person name="Jeffries C.D."/>
            <person name="Rohde M."/>
            <person name="Goker M."/>
            <person name="Spring S."/>
            <person name="Woyke T."/>
            <person name="Bristow J."/>
            <person name="Eisen J.A."/>
            <person name="Markowitz V."/>
            <person name="Hugenholtz P."/>
            <person name="Kyrpides N.C."/>
            <person name="Klenk H.P."/>
        </authorList>
    </citation>
    <scope>NUCLEOTIDE SEQUENCE [LARGE SCALE GENOMIC DNA]</scope>
    <source>
        <strain evidence="11">ATCC 49924 / DSM 5501 / Z-7288</strain>
    </source>
</reference>
<dbReference type="AlphaFoldDB" id="D9QRK1"/>
<dbReference type="InterPro" id="IPR053967">
    <property type="entry name" value="LlgE_F_G-like_D1"/>
</dbReference>
<name>D9QRK1_ACEAZ</name>
<evidence type="ECO:0000256" key="4">
    <source>
        <dbReference type="ARBA" id="ARBA00023143"/>
    </source>
</evidence>
<keyword evidence="11" id="KW-1185">Reference proteome</keyword>